<evidence type="ECO:0000256" key="2">
    <source>
        <dbReference type="ARBA" id="ARBA00022448"/>
    </source>
</evidence>
<evidence type="ECO:0000313" key="7">
    <source>
        <dbReference type="Ensembl" id="ENSEBUP00000005196.1"/>
    </source>
</evidence>
<dbReference type="Pfam" id="PF10367">
    <property type="entry name" value="zf-Vps39_C"/>
    <property type="match status" value="1"/>
</dbReference>
<dbReference type="AlphaFoldDB" id="A0A8C4NBJ9"/>
<dbReference type="OMA" id="MFVTSEG"/>
<dbReference type="PANTHER" id="PTHR12894:SF27">
    <property type="entry name" value="TRANSFORMING GROWTH FACTOR-BETA RECEPTOR-ASSOCIATED PROTEIN 1"/>
    <property type="match status" value="1"/>
</dbReference>
<feature type="compositionally biased region" description="Gly residues" evidence="5">
    <location>
        <begin position="117"/>
        <end position="136"/>
    </location>
</feature>
<keyword evidence="3" id="KW-0963">Cytoplasm</keyword>
<proteinExistence type="predicted"/>
<dbReference type="GO" id="GO:0034058">
    <property type="term" value="P:endosomal vesicle fusion"/>
    <property type="evidence" value="ECO:0007669"/>
    <property type="project" value="TreeGrafter"/>
</dbReference>
<evidence type="ECO:0000256" key="4">
    <source>
        <dbReference type="ARBA" id="ARBA00022927"/>
    </source>
</evidence>
<reference evidence="7" key="1">
    <citation type="submission" date="2025-08" db="UniProtKB">
        <authorList>
            <consortium name="Ensembl"/>
        </authorList>
    </citation>
    <scope>IDENTIFICATION</scope>
</reference>
<reference evidence="7" key="2">
    <citation type="submission" date="2025-09" db="UniProtKB">
        <authorList>
            <consortium name="Ensembl"/>
        </authorList>
    </citation>
    <scope>IDENTIFICATION</scope>
</reference>
<feature type="domain" description="CNH" evidence="6">
    <location>
        <begin position="32"/>
        <end position="325"/>
    </location>
</feature>
<evidence type="ECO:0000313" key="8">
    <source>
        <dbReference type="Proteomes" id="UP000694388"/>
    </source>
</evidence>
<name>A0A8C4NBJ9_EPTBU</name>
<keyword evidence="2" id="KW-0813">Transport</keyword>
<dbReference type="GO" id="GO:0016020">
    <property type="term" value="C:membrane"/>
    <property type="evidence" value="ECO:0007669"/>
    <property type="project" value="TreeGrafter"/>
</dbReference>
<evidence type="ECO:0000256" key="1">
    <source>
        <dbReference type="ARBA" id="ARBA00004496"/>
    </source>
</evidence>
<dbReference type="GO" id="GO:0005737">
    <property type="term" value="C:cytoplasm"/>
    <property type="evidence" value="ECO:0007669"/>
    <property type="project" value="UniProtKB-SubCell"/>
</dbReference>
<comment type="subcellular location">
    <subcellularLocation>
        <location evidence="1">Cytoplasm</location>
    </subcellularLocation>
</comment>
<dbReference type="Pfam" id="PF00780">
    <property type="entry name" value="CNH"/>
    <property type="match status" value="1"/>
</dbReference>
<dbReference type="InterPro" id="IPR032914">
    <property type="entry name" value="Vam6/VPS39/TRAP1"/>
</dbReference>
<dbReference type="PROSITE" id="PS50219">
    <property type="entry name" value="CNH"/>
    <property type="match status" value="1"/>
</dbReference>
<organism evidence="7 8">
    <name type="scientific">Eptatretus burgeri</name>
    <name type="common">Inshore hagfish</name>
    <dbReference type="NCBI Taxonomy" id="7764"/>
    <lineage>
        <taxon>Eukaryota</taxon>
        <taxon>Metazoa</taxon>
        <taxon>Chordata</taxon>
        <taxon>Craniata</taxon>
        <taxon>Vertebrata</taxon>
        <taxon>Cyclostomata</taxon>
        <taxon>Myxini</taxon>
        <taxon>Myxiniformes</taxon>
        <taxon>Myxinidae</taxon>
        <taxon>Eptatretinae</taxon>
        <taxon>Eptatretus</taxon>
    </lineage>
</organism>
<accession>A0A8C4NBJ9</accession>
<keyword evidence="8" id="KW-1185">Reference proteome</keyword>
<evidence type="ECO:0000256" key="3">
    <source>
        <dbReference type="ARBA" id="ARBA00022490"/>
    </source>
</evidence>
<dbReference type="InterPro" id="IPR019452">
    <property type="entry name" value="VPS39/TGF_beta_rcpt-assoc_1"/>
</dbReference>
<sequence>MKRAVMAVRAFELISAVERGQLISPANTSSTPATISCLDACGPNLYVGTTTGWLSRFNLTEPGAGVEAQLRTLRSCERRLSSKDGVRCIRATSALSRLLVLCEGCLTTLDIETLEPGSGGGSGSGGAGSGTGGSGSSGPRVRGVAAFCVNERPIAAVREDPFCVEICTVNIKRRTIQLYALWSDRVQLLHDLSSPESPVALVADGPYVCVATSSRYFVIHAGTGQCQPLFPRDPTQSDAIVRRAGVEEFLLAGPGGLGMLVTAAGTSHRAPVPWSETVFAAAFLDPYVIALDRSGVNVHSVLDQGLKQTLPFTGGYLLEACEGRLWLASSREVYVLVPRPLDKQVWDLLLAWRTEEAMQLLDGAGAVLPRGKLQSLNRRAQQQRGFEYLLKLHVDEAKQMFRTGCTDVREVASLYPHLLPAVSHFVRMHPPLHDATDFVTISAGQLKNLVTYKRFLLDCLQDARREPSTWGRPSTEADGNGGDQCDGWQADVDTALVKLAAELGDDCLFDLVAEDNVCVLEDCTPWLEKHGRFYALGLLYKCHGQEEVAFQLWRRIVDGELKDATRTDLLEYLVDMLGSCTERHLLWEHAAWAIRTKPEVGVRVFTQLPPGDGPPVEEVVSFLQDYPSALRHYLEHLVWSRGLQLEKFHTHLALLYLDEVLALLHPRGPDNNGHNGTAASVDDLKEDADGGVHSRLDGCTGRESENDGALLAARSRLQWLLQESKLYRASLLLGRLGNAQLHIERAALHGRLGQHVEALSLLVHAAGCTHEARKYCLRYGDASEPLENVKDKHSPQQPSPDGRYCPENGHWNQENGFACIKLDRETWSEGEVEHKEVMKGIRGTWDQGPCGSAKQVGSDGSVLVVEPARPTRQELFTALLRIMLHPPDGRPPLELEASKLLNSDGSEFEAISALEALPEGWSLNLVAPFVTGSLRRALHTRRSAEVARGLLLTRKNAARAAKMELSHISIRLSEDSACPVCQMPLSEPAFMWFPNGTVVHPACARSHFACPVTGRVFSPEPPVQQHHKS</sequence>
<feature type="region of interest" description="Disordered" evidence="5">
    <location>
        <begin position="116"/>
        <end position="139"/>
    </location>
</feature>
<evidence type="ECO:0000256" key="5">
    <source>
        <dbReference type="SAM" id="MobiDB-lite"/>
    </source>
</evidence>
<dbReference type="GO" id="GO:0015031">
    <property type="term" value="P:protein transport"/>
    <property type="evidence" value="ECO:0007669"/>
    <property type="project" value="UniProtKB-KW"/>
</dbReference>
<dbReference type="Pfam" id="PF10366">
    <property type="entry name" value="Vps39_1"/>
    <property type="match status" value="1"/>
</dbReference>
<dbReference type="Proteomes" id="UP000694388">
    <property type="component" value="Unplaced"/>
</dbReference>
<evidence type="ECO:0000259" key="6">
    <source>
        <dbReference type="PROSITE" id="PS50219"/>
    </source>
</evidence>
<protein>
    <submittedName>
        <fullName evidence="7">Transforming growth factor, beta receptor associated protein 1</fullName>
    </submittedName>
</protein>
<keyword evidence="4" id="KW-0653">Protein transport</keyword>
<dbReference type="GeneTree" id="ENSGT00530000063596"/>
<dbReference type="InterPro" id="IPR001180">
    <property type="entry name" value="CNH_dom"/>
</dbReference>
<dbReference type="Ensembl" id="ENSEBUT00000005634.1">
    <property type="protein sequence ID" value="ENSEBUP00000005196.1"/>
    <property type="gene ID" value="ENSEBUG00000003537.1"/>
</dbReference>
<dbReference type="PANTHER" id="PTHR12894">
    <property type="entry name" value="CNH DOMAIN CONTAINING"/>
    <property type="match status" value="1"/>
</dbReference>
<dbReference type="GO" id="GO:0006914">
    <property type="term" value="P:autophagy"/>
    <property type="evidence" value="ECO:0007669"/>
    <property type="project" value="TreeGrafter"/>
</dbReference>
<dbReference type="InterPro" id="IPR019453">
    <property type="entry name" value="VPS39/TGFA1_Znf"/>
</dbReference>